<dbReference type="Pfam" id="PF00248">
    <property type="entry name" value="Aldo_ket_red"/>
    <property type="match status" value="2"/>
</dbReference>
<reference evidence="4 5" key="1">
    <citation type="submission" date="2012-10" db="EMBL/GenBank/DDBJ databases">
        <title>Genome sequencing and analysis of entomopathogenic fungi Beauveria bassiana D1-5.</title>
        <authorList>
            <person name="Li Q."/>
            <person name="Wang L."/>
            <person name="Zhang Z."/>
            <person name="Wang Q."/>
            <person name="Ren J."/>
            <person name="Wang M."/>
            <person name="Xu W."/>
            <person name="Wang J."/>
            <person name="Lu Y."/>
            <person name="Du Q."/>
            <person name="Sun Z."/>
        </authorList>
    </citation>
    <scope>NUCLEOTIDE SEQUENCE [LARGE SCALE GENOMIC DNA]</scope>
    <source>
        <strain evidence="4 5">D1-5</strain>
    </source>
</reference>
<dbReference type="GO" id="GO:0016652">
    <property type="term" value="F:oxidoreductase activity, acting on NAD(P)H as acceptor"/>
    <property type="evidence" value="ECO:0007669"/>
    <property type="project" value="InterPro"/>
</dbReference>
<feature type="domain" description="NADP-dependent oxidoreductase" evidence="3">
    <location>
        <begin position="116"/>
        <end position="286"/>
    </location>
</feature>
<dbReference type="InterPro" id="IPR018170">
    <property type="entry name" value="Aldo/ket_reductase_CS"/>
</dbReference>
<sequence>MAFCATANGLTKPGQAAAMSAGVRRTRLLVVASTAVVVLLIASQFSSPLLSKVINSFAPVLRRLQGIASTFSSPPQHVVVMAGNLAMETPLLRLRDGNKVPMLAFGTGTSWFKEPEDHDKFDKDLVVMAKDALEAGFRHLDCAEMYDNEAEVGQAIRESGIPREEIFVTTKVANGIKEVPRAIEESLKRLQLDYVDLYLIHEPWNLHTPEDYQNAWRGMEEVKASGKAKSIGVSNFVRKDLEMILKSSPQELPVVNQLEYHPYIQRENDGVPYIPWMQEQDIQVEAFKGLTPLARCPEGSLVGPLERIAKSHNVSESAVMLRWSLQQSIVAITTTRKKERLREYAQALTFKLTKGEMDEIFSEGKKLLKRFYFPEQYDAKDRS</sequence>
<dbReference type="CDD" id="cd19120">
    <property type="entry name" value="AKR_AKR3C2-3"/>
    <property type="match status" value="1"/>
</dbReference>
<keyword evidence="2" id="KW-1133">Transmembrane helix</keyword>
<evidence type="ECO:0000259" key="3">
    <source>
        <dbReference type="Pfam" id="PF00248"/>
    </source>
</evidence>
<keyword evidence="1" id="KW-0560">Oxidoreductase</keyword>
<dbReference type="PROSITE" id="PS00062">
    <property type="entry name" value="ALDOKETO_REDUCTASE_2"/>
    <property type="match status" value="1"/>
</dbReference>
<dbReference type="Gene3D" id="3.20.20.100">
    <property type="entry name" value="NADP-dependent oxidoreductase domain"/>
    <property type="match status" value="1"/>
</dbReference>
<organism evidence="4 5">
    <name type="scientific">Beauveria bassiana D1-5</name>
    <dbReference type="NCBI Taxonomy" id="1245745"/>
    <lineage>
        <taxon>Eukaryota</taxon>
        <taxon>Fungi</taxon>
        <taxon>Dikarya</taxon>
        <taxon>Ascomycota</taxon>
        <taxon>Pezizomycotina</taxon>
        <taxon>Sordariomycetes</taxon>
        <taxon>Hypocreomycetidae</taxon>
        <taxon>Hypocreales</taxon>
        <taxon>Cordycipitaceae</taxon>
        <taxon>Beauveria</taxon>
    </lineage>
</organism>
<dbReference type="PANTHER" id="PTHR11732">
    <property type="entry name" value="ALDO/KETO REDUCTASE"/>
    <property type="match status" value="1"/>
</dbReference>
<dbReference type="eggNOG" id="KOG1577">
    <property type="taxonomic scope" value="Eukaryota"/>
</dbReference>
<evidence type="ECO:0000256" key="1">
    <source>
        <dbReference type="ARBA" id="ARBA00023002"/>
    </source>
</evidence>
<name>A0A0A2VJA0_BEABA</name>
<keyword evidence="2" id="KW-0472">Membrane</keyword>
<evidence type="ECO:0000256" key="2">
    <source>
        <dbReference type="SAM" id="Phobius"/>
    </source>
</evidence>
<keyword evidence="2" id="KW-0812">Transmembrane</keyword>
<proteinExistence type="predicted"/>
<dbReference type="HOGENOM" id="CLU_023205_0_3_1"/>
<feature type="transmembrane region" description="Helical" evidence="2">
    <location>
        <begin position="28"/>
        <end position="46"/>
    </location>
</feature>
<dbReference type="STRING" id="1245745.A0A0A2VJA0"/>
<dbReference type="PROSITE" id="PS00798">
    <property type="entry name" value="ALDOKETO_REDUCTASE_1"/>
    <property type="match status" value="1"/>
</dbReference>
<dbReference type="GO" id="GO:0016616">
    <property type="term" value="F:oxidoreductase activity, acting on the CH-OH group of donors, NAD or NADP as acceptor"/>
    <property type="evidence" value="ECO:0007669"/>
    <property type="project" value="UniProtKB-ARBA"/>
</dbReference>
<evidence type="ECO:0000313" key="4">
    <source>
        <dbReference type="EMBL" id="KGQ07971.1"/>
    </source>
</evidence>
<dbReference type="InterPro" id="IPR023210">
    <property type="entry name" value="NADP_OxRdtase_dom"/>
</dbReference>
<feature type="domain" description="NADP-dependent oxidoreductase" evidence="3">
    <location>
        <begin position="303"/>
        <end position="360"/>
    </location>
</feature>
<protein>
    <submittedName>
        <fullName evidence="4">NAD/NADP-dependent indole-3-acetaldehyde reductase</fullName>
    </submittedName>
</protein>
<dbReference type="Proteomes" id="UP000030106">
    <property type="component" value="Unassembled WGS sequence"/>
</dbReference>
<dbReference type="EMBL" id="ANFO01000620">
    <property type="protein sequence ID" value="KGQ07971.1"/>
    <property type="molecule type" value="Genomic_DNA"/>
</dbReference>
<comment type="caution">
    <text evidence="4">The sequence shown here is derived from an EMBL/GenBank/DDBJ whole genome shotgun (WGS) entry which is preliminary data.</text>
</comment>
<dbReference type="InterPro" id="IPR044494">
    <property type="entry name" value="AKR3C2/3"/>
</dbReference>
<dbReference type="FunFam" id="3.20.20.100:FF:000002">
    <property type="entry name" value="2,5-diketo-D-gluconic acid reductase A"/>
    <property type="match status" value="1"/>
</dbReference>
<dbReference type="AlphaFoldDB" id="A0A0A2VJA0"/>
<gene>
    <name evidence="4" type="ORF">BBAD15_g6705</name>
</gene>
<dbReference type="InterPro" id="IPR020471">
    <property type="entry name" value="AKR"/>
</dbReference>
<evidence type="ECO:0000313" key="5">
    <source>
        <dbReference type="Proteomes" id="UP000030106"/>
    </source>
</evidence>
<dbReference type="InterPro" id="IPR036812">
    <property type="entry name" value="NAD(P)_OxRdtase_dom_sf"/>
</dbReference>
<dbReference type="SUPFAM" id="SSF51430">
    <property type="entry name" value="NAD(P)-linked oxidoreductase"/>
    <property type="match status" value="1"/>
</dbReference>
<accession>A0A0A2VJA0</accession>
<dbReference type="OrthoDB" id="416253at2759"/>
<dbReference type="PRINTS" id="PR00069">
    <property type="entry name" value="ALDKETRDTASE"/>
</dbReference>